<dbReference type="Proteomes" id="UP000263595">
    <property type="component" value="Unassembled WGS sequence"/>
</dbReference>
<dbReference type="EMBL" id="UNOZ01000030">
    <property type="protein sequence ID" value="SYX92073.1"/>
    <property type="molecule type" value="Genomic_DNA"/>
</dbReference>
<dbReference type="InterPro" id="IPR029442">
    <property type="entry name" value="GyrI-like"/>
</dbReference>
<keyword evidence="3" id="KW-0804">Transcription</keyword>
<dbReference type="Pfam" id="PF12833">
    <property type="entry name" value="HTH_18"/>
    <property type="match status" value="1"/>
</dbReference>
<keyword evidence="6" id="KW-1185">Reference proteome</keyword>
<dbReference type="InterPro" id="IPR010499">
    <property type="entry name" value="AraC_E-bd"/>
</dbReference>
<dbReference type="PANTHER" id="PTHR47504:SF5">
    <property type="entry name" value="RIGHT ORIGIN-BINDING PROTEIN"/>
    <property type="match status" value="1"/>
</dbReference>
<evidence type="ECO:0000259" key="4">
    <source>
        <dbReference type="PROSITE" id="PS01124"/>
    </source>
</evidence>
<dbReference type="Gene3D" id="3.20.80.10">
    <property type="entry name" value="Regulatory factor, effector binding domain"/>
    <property type="match status" value="1"/>
</dbReference>
<keyword evidence="1" id="KW-0805">Transcription regulation</keyword>
<dbReference type="PANTHER" id="PTHR47504">
    <property type="entry name" value="RIGHT ORIGIN-BINDING PROTEIN"/>
    <property type="match status" value="1"/>
</dbReference>
<dbReference type="Gene3D" id="1.10.10.60">
    <property type="entry name" value="Homeodomain-like"/>
    <property type="match status" value="2"/>
</dbReference>
<dbReference type="InterPro" id="IPR018062">
    <property type="entry name" value="HTH_AraC-typ_CS"/>
</dbReference>
<dbReference type="InterPro" id="IPR018060">
    <property type="entry name" value="HTH_AraC"/>
</dbReference>
<dbReference type="InterPro" id="IPR011256">
    <property type="entry name" value="Reg_factor_effector_dom_sf"/>
</dbReference>
<accession>A0A383RZ87</accession>
<dbReference type="PRINTS" id="PR00032">
    <property type="entry name" value="HTHARAC"/>
</dbReference>
<dbReference type="RefSeq" id="WP_119144789.1">
    <property type="nucleotide sequence ID" value="NZ_CBCSFL010000034.1"/>
</dbReference>
<name>A0A383RZ87_9PSED</name>
<dbReference type="PROSITE" id="PS00041">
    <property type="entry name" value="HTH_ARAC_FAMILY_1"/>
    <property type="match status" value="1"/>
</dbReference>
<dbReference type="InterPro" id="IPR020449">
    <property type="entry name" value="Tscrpt_reg_AraC-type_HTH"/>
</dbReference>
<dbReference type="GO" id="GO:0003700">
    <property type="term" value="F:DNA-binding transcription factor activity"/>
    <property type="evidence" value="ECO:0007669"/>
    <property type="project" value="InterPro"/>
</dbReference>
<dbReference type="SUPFAM" id="SSF46689">
    <property type="entry name" value="Homeodomain-like"/>
    <property type="match status" value="2"/>
</dbReference>
<sequence length="288" mass="31988">MRSIEKILWFIESQLASDLDLGYIAQRFDLSPFALSRFFSLTTGWPLMRYIRARRLSQAALELRGGQAEILQVALAAGYGSHEAFTRAFGEQFGVSPRQVRDQPHADLVLIEPLSMKNLHFITLAEPRFERRDGFLIAGMGGRFTFEKNEGIVGLWQALDPYMGQVPGQVGGGAYGLCCNPGEDGSFEYIAGVEVARGEGLPAGFRTFKLDAQDYAVFRHQGHISTLHQTLFTVFNQWLPASAYSLADAPEFEAYSADFDPGRGSGFVEVWIPLKKATSEHVGLPERE</sequence>
<evidence type="ECO:0000313" key="6">
    <source>
        <dbReference type="Proteomes" id="UP000263595"/>
    </source>
</evidence>
<proteinExistence type="predicted"/>
<dbReference type="GO" id="GO:0043565">
    <property type="term" value="F:sequence-specific DNA binding"/>
    <property type="evidence" value="ECO:0007669"/>
    <property type="project" value="InterPro"/>
</dbReference>
<evidence type="ECO:0000256" key="1">
    <source>
        <dbReference type="ARBA" id="ARBA00023015"/>
    </source>
</evidence>
<dbReference type="Pfam" id="PF06445">
    <property type="entry name" value="GyrI-like"/>
    <property type="match status" value="1"/>
</dbReference>
<evidence type="ECO:0000256" key="3">
    <source>
        <dbReference type="ARBA" id="ARBA00023163"/>
    </source>
</evidence>
<dbReference type="AlphaFoldDB" id="A0A383RZ87"/>
<gene>
    <name evidence="5" type="primary">rob</name>
    <name evidence="5" type="ORF">CCOS865_04358</name>
</gene>
<feature type="domain" description="HTH araC/xylS-type" evidence="4">
    <location>
        <begin position="5"/>
        <end position="103"/>
    </location>
</feature>
<dbReference type="GO" id="GO:0009893">
    <property type="term" value="P:positive regulation of metabolic process"/>
    <property type="evidence" value="ECO:0007669"/>
    <property type="project" value="UniProtKB-ARBA"/>
</dbReference>
<dbReference type="SUPFAM" id="SSF55136">
    <property type="entry name" value="Probable bacterial effector-binding domain"/>
    <property type="match status" value="1"/>
</dbReference>
<keyword evidence="2" id="KW-0238">DNA-binding</keyword>
<protein>
    <submittedName>
        <fullName evidence="5">Right origin-binding protein</fullName>
    </submittedName>
</protein>
<dbReference type="InterPro" id="IPR009057">
    <property type="entry name" value="Homeodomain-like_sf"/>
</dbReference>
<dbReference type="SMART" id="SM00871">
    <property type="entry name" value="AraC_E_bind"/>
    <property type="match status" value="1"/>
</dbReference>
<dbReference type="OrthoDB" id="282744at2"/>
<dbReference type="InterPro" id="IPR050959">
    <property type="entry name" value="MarA-like"/>
</dbReference>
<reference evidence="6" key="1">
    <citation type="submission" date="2018-08" db="EMBL/GenBank/DDBJ databases">
        <authorList>
            <person name="Blom J."/>
        </authorList>
    </citation>
    <scope>NUCLEOTIDE SEQUENCE [LARGE SCALE GENOMIC DNA]</scope>
    <source>
        <strain evidence="6">CCOS 865</strain>
    </source>
</reference>
<dbReference type="PROSITE" id="PS01124">
    <property type="entry name" value="HTH_ARAC_FAMILY_2"/>
    <property type="match status" value="1"/>
</dbReference>
<dbReference type="SMART" id="SM00342">
    <property type="entry name" value="HTH_ARAC"/>
    <property type="match status" value="1"/>
</dbReference>
<evidence type="ECO:0000313" key="5">
    <source>
        <dbReference type="EMBL" id="SYX92073.1"/>
    </source>
</evidence>
<evidence type="ECO:0000256" key="2">
    <source>
        <dbReference type="ARBA" id="ARBA00023125"/>
    </source>
</evidence>
<organism evidence="5 6">
    <name type="scientific">Pseudomonas reidholzensis</name>
    <dbReference type="NCBI Taxonomy" id="1785162"/>
    <lineage>
        <taxon>Bacteria</taxon>
        <taxon>Pseudomonadati</taxon>
        <taxon>Pseudomonadota</taxon>
        <taxon>Gammaproteobacteria</taxon>
        <taxon>Pseudomonadales</taxon>
        <taxon>Pseudomonadaceae</taxon>
        <taxon>Pseudomonas</taxon>
    </lineage>
</organism>